<dbReference type="Proteomes" id="UP001500928">
    <property type="component" value="Unassembled WGS sequence"/>
</dbReference>
<comment type="caution">
    <text evidence="2">The sequence shown here is derived from an EMBL/GenBank/DDBJ whole genome shotgun (WGS) entry which is preliminary data.</text>
</comment>
<accession>A0ABP9B6B8</accession>
<proteinExistence type="predicted"/>
<keyword evidence="1" id="KW-0812">Transmembrane</keyword>
<evidence type="ECO:0000256" key="1">
    <source>
        <dbReference type="SAM" id="Phobius"/>
    </source>
</evidence>
<keyword evidence="3" id="KW-1185">Reference proteome</keyword>
<gene>
    <name evidence="2" type="ORF">GCM10023200_28150</name>
</gene>
<sequence length="145" mass="14768">MNQHLTSLAGRLPRATRWSLAGLLVGIVGLVVQAIADPGKFTEAQGAFGGIPFPPGILFILAAGVLTVATSRWRWHPVFAVLIGVWIVGVGALAGFLLPNLTSANPGTVVGNVVMSVGLIAAAVLGVVAMIAPGRRTVRAGTGRA</sequence>
<keyword evidence="1" id="KW-1133">Transmembrane helix</keyword>
<feature type="transmembrane region" description="Helical" evidence="1">
    <location>
        <begin position="46"/>
        <end position="66"/>
    </location>
</feature>
<feature type="transmembrane region" description="Helical" evidence="1">
    <location>
        <begin position="78"/>
        <end position="98"/>
    </location>
</feature>
<evidence type="ECO:0000313" key="3">
    <source>
        <dbReference type="Proteomes" id="UP001500928"/>
    </source>
</evidence>
<reference evidence="3" key="1">
    <citation type="journal article" date="2019" name="Int. J. Syst. Evol. Microbiol.">
        <title>The Global Catalogue of Microorganisms (GCM) 10K type strain sequencing project: providing services to taxonomists for standard genome sequencing and annotation.</title>
        <authorList>
            <consortium name="The Broad Institute Genomics Platform"/>
            <consortium name="The Broad Institute Genome Sequencing Center for Infectious Disease"/>
            <person name="Wu L."/>
            <person name="Ma J."/>
        </authorList>
    </citation>
    <scope>NUCLEOTIDE SEQUENCE [LARGE SCALE GENOMIC DNA]</scope>
    <source>
        <strain evidence="3">JCM 17979</strain>
    </source>
</reference>
<evidence type="ECO:0000313" key="2">
    <source>
        <dbReference type="EMBL" id="GAA4791315.1"/>
    </source>
</evidence>
<name>A0ABP9B6B8_9PSEU</name>
<keyword evidence="1" id="KW-0472">Membrane</keyword>
<protein>
    <submittedName>
        <fullName evidence="2">Uncharacterized protein</fullName>
    </submittedName>
</protein>
<dbReference type="RefSeq" id="WP_345415572.1">
    <property type="nucleotide sequence ID" value="NZ_BAABHO010000020.1"/>
</dbReference>
<feature type="transmembrane region" description="Helical" evidence="1">
    <location>
        <begin position="110"/>
        <end position="132"/>
    </location>
</feature>
<organism evidence="2 3">
    <name type="scientific">Actinomycetospora chlora</name>
    <dbReference type="NCBI Taxonomy" id="663608"/>
    <lineage>
        <taxon>Bacteria</taxon>
        <taxon>Bacillati</taxon>
        <taxon>Actinomycetota</taxon>
        <taxon>Actinomycetes</taxon>
        <taxon>Pseudonocardiales</taxon>
        <taxon>Pseudonocardiaceae</taxon>
        <taxon>Actinomycetospora</taxon>
    </lineage>
</organism>
<dbReference type="EMBL" id="BAABHO010000020">
    <property type="protein sequence ID" value="GAA4791315.1"/>
    <property type="molecule type" value="Genomic_DNA"/>
</dbReference>